<keyword evidence="5" id="KW-1185">Reference proteome</keyword>
<feature type="region of interest" description="Disordered" evidence="1">
    <location>
        <begin position="82"/>
        <end position="105"/>
    </location>
</feature>
<keyword evidence="2" id="KW-0472">Membrane</keyword>
<evidence type="ECO:0000256" key="2">
    <source>
        <dbReference type="SAM" id="Phobius"/>
    </source>
</evidence>
<dbReference type="SUPFAM" id="SSF52266">
    <property type="entry name" value="SGNH hydrolase"/>
    <property type="match status" value="1"/>
</dbReference>
<keyword evidence="2" id="KW-1133">Transmembrane helix</keyword>
<dbReference type="EMBL" id="JBBMER010000003">
    <property type="protein sequence ID" value="MEQ2379150.1"/>
    <property type="molecule type" value="Genomic_DNA"/>
</dbReference>
<protein>
    <submittedName>
        <fullName evidence="4">GDSL-type esterase/lipase family protein</fullName>
    </submittedName>
</protein>
<proteinExistence type="predicted"/>
<dbReference type="Proteomes" id="UP001442364">
    <property type="component" value="Unassembled WGS sequence"/>
</dbReference>
<comment type="caution">
    <text evidence="4">The sequence shown here is derived from an EMBL/GenBank/DDBJ whole genome shotgun (WGS) entry which is preliminary data.</text>
</comment>
<reference evidence="4 5" key="1">
    <citation type="submission" date="2024-03" db="EMBL/GenBank/DDBJ databases">
        <title>Human intestinal bacterial collection.</title>
        <authorList>
            <person name="Pauvert C."/>
            <person name="Hitch T.C.A."/>
            <person name="Clavel T."/>
        </authorList>
    </citation>
    <scope>NUCLEOTIDE SEQUENCE [LARGE SCALE GENOMIC DNA]</scope>
    <source>
        <strain evidence="4 5">CLA-AA-H255</strain>
    </source>
</reference>
<keyword evidence="2" id="KW-0812">Transmembrane</keyword>
<organism evidence="4 5">
    <name type="scientific">[Lactobacillus] rogosae</name>
    <dbReference type="NCBI Taxonomy" id="706562"/>
    <lineage>
        <taxon>Bacteria</taxon>
        <taxon>Bacillati</taxon>
        <taxon>Bacillota</taxon>
        <taxon>Clostridia</taxon>
        <taxon>Lachnospirales</taxon>
        <taxon>Lachnospiraceae</taxon>
        <taxon>Lachnospira</taxon>
    </lineage>
</organism>
<feature type="compositionally biased region" description="Low complexity" evidence="1">
    <location>
        <begin position="84"/>
        <end position="105"/>
    </location>
</feature>
<dbReference type="InterPro" id="IPR013830">
    <property type="entry name" value="SGNH_hydro"/>
</dbReference>
<dbReference type="Pfam" id="PF13472">
    <property type="entry name" value="Lipase_GDSL_2"/>
    <property type="match status" value="1"/>
</dbReference>
<dbReference type="Gene3D" id="3.40.50.1110">
    <property type="entry name" value="SGNH hydrolase"/>
    <property type="match status" value="1"/>
</dbReference>
<dbReference type="RefSeq" id="WP_022501424.1">
    <property type="nucleotide sequence ID" value="NZ_DAWCMB010000225.1"/>
</dbReference>
<gene>
    <name evidence="4" type="ORF">WMO14_04530</name>
</gene>
<evidence type="ECO:0000259" key="3">
    <source>
        <dbReference type="Pfam" id="PF13472"/>
    </source>
</evidence>
<accession>A0ABV1BVR3</accession>
<feature type="domain" description="SGNH hydrolase-type esterase" evidence="3">
    <location>
        <begin position="168"/>
        <end position="292"/>
    </location>
</feature>
<evidence type="ECO:0000256" key="1">
    <source>
        <dbReference type="SAM" id="MobiDB-lite"/>
    </source>
</evidence>
<feature type="transmembrane region" description="Helical" evidence="2">
    <location>
        <begin position="27"/>
        <end position="45"/>
    </location>
</feature>
<evidence type="ECO:0000313" key="5">
    <source>
        <dbReference type="Proteomes" id="UP001442364"/>
    </source>
</evidence>
<sequence>MAVDNNEEKNKIVLNRKMRLWNKYKKPVIGVILAVVVIAVVAIVLKLCSIGKPVEDKATTLANNNNNNNDIIITQSSIEMSNNETTSAADTESTTSAVTESTTSSTTSAAQVSGGVARITTKAEIQEYTSRSNYDDAVFFGDMIVSGIGEYGYLDTSRIFSDNNLTTDKALNSVSSVAAANPSKVYVLVGLNDLNYGTRSGENVAERIGSIVESLKEAIPSVKVYVVSLLPITQSFEAKSNVKITQAAIDEANSTLAARATEYGMTFIDIADAFKDESGYLNTDVSTGGYNLNHNYYPFFLNNISGASN</sequence>
<dbReference type="InterPro" id="IPR036514">
    <property type="entry name" value="SGNH_hydro_sf"/>
</dbReference>
<evidence type="ECO:0000313" key="4">
    <source>
        <dbReference type="EMBL" id="MEQ2379150.1"/>
    </source>
</evidence>
<name>A0ABV1BVR3_9FIRM</name>